<gene>
    <name evidence="2" type="ORF">A2754_01405</name>
</gene>
<dbReference type="SUPFAM" id="SSF117892">
    <property type="entry name" value="Band 7/SPFH domain"/>
    <property type="match status" value="1"/>
</dbReference>
<dbReference type="EMBL" id="MFPU01000046">
    <property type="protein sequence ID" value="OGH69410.1"/>
    <property type="molecule type" value="Genomic_DNA"/>
</dbReference>
<protein>
    <recommendedName>
        <fullName evidence="1">Band 7 domain-containing protein</fullName>
    </recommendedName>
</protein>
<evidence type="ECO:0000313" key="2">
    <source>
        <dbReference type="EMBL" id="OGH69410.1"/>
    </source>
</evidence>
<organism evidence="2 3">
    <name type="scientific">Candidatus Magasanikbacteria bacterium RIFCSPHIGHO2_01_FULL_47_8</name>
    <dbReference type="NCBI Taxonomy" id="1798673"/>
    <lineage>
        <taxon>Bacteria</taxon>
        <taxon>Candidatus Magasanikiibacteriota</taxon>
    </lineage>
</organism>
<feature type="domain" description="Band 7" evidence="1">
    <location>
        <begin position="46"/>
        <end position="215"/>
    </location>
</feature>
<proteinExistence type="predicted"/>
<dbReference type="Proteomes" id="UP000177953">
    <property type="component" value="Unassembled WGS sequence"/>
</dbReference>
<dbReference type="InterPro" id="IPR001107">
    <property type="entry name" value="Band_7"/>
</dbReference>
<reference evidence="2 3" key="1">
    <citation type="journal article" date="2016" name="Nat. Commun.">
        <title>Thousands of microbial genomes shed light on interconnected biogeochemical processes in an aquifer system.</title>
        <authorList>
            <person name="Anantharaman K."/>
            <person name="Brown C.T."/>
            <person name="Hug L.A."/>
            <person name="Sharon I."/>
            <person name="Castelle C.J."/>
            <person name="Probst A.J."/>
            <person name="Thomas B.C."/>
            <person name="Singh A."/>
            <person name="Wilkins M.J."/>
            <person name="Karaoz U."/>
            <person name="Brodie E.L."/>
            <person name="Williams K.H."/>
            <person name="Hubbard S.S."/>
            <person name="Banfield J.F."/>
        </authorList>
    </citation>
    <scope>NUCLEOTIDE SEQUENCE [LARGE SCALE GENOMIC DNA]</scope>
</reference>
<accession>A0A1F6MCV6</accession>
<evidence type="ECO:0000313" key="3">
    <source>
        <dbReference type="Proteomes" id="UP000177953"/>
    </source>
</evidence>
<dbReference type="AlphaFoldDB" id="A0A1F6MCV6"/>
<dbReference type="Pfam" id="PF01145">
    <property type="entry name" value="Band_7"/>
    <property type="match status" value="1"/>
</dbReference>
<sequence>MRSCLLWIVTVAMFAGCSSEDIPQAHKGRMFDRTGALAFYSGGAGLTGPILGPGTHYTGVYDELRVVDCAMATTKEPLKALTKDGVQFGIDIYIRYGADPSDESVKAILGALGPDKEHTVTSVKLYDTYVRPAIGEAVRETVSPFRANDVNDKREEILSSIRKRFLEMMEKKDPKAVTVYEVNLSNLTFPDEMNHANTERAVQGVLKDKAIAERERVTAEIQTMSMRRELAEKEGEAVGAKIDKIGAALKRNPEYLQYDLQAKMPEIYRLAGDKGNMIITAPSPSMLMLPKTMSSGK</sequence>
<evidence type="ECO:0000259" key="1">
    <source>
        <dbReference type="Pfam" id="PF01145"/>
    </source>
</evidence>
<name>A0A1F6MCV6_9BACT</name>
<dbReference type="Gene3D" id="3.30.479.30">
    <property type="entry name" value="Band 7 domain"/>
    <property type="match status" value="1"/>
</dbReference>
<dbReference type="InterPro" id="IPR036013">
    <property type="entry name" value="Band_7/SPFH_dom_sf"/>
</dbReference>
<dbReference type="PROSITE" id="PS51257">
    <property type="entry name" value="PROKAR_LIPOPROTEIN"/>
    <property type="match status" value="1"/>
</dbReference>
<comment type="caution">
    <text evidence="2">The sequence shown here is derived from an EMBL/GenBank/DDBJ whole genome shotgun (WGS) entry which is preliminary data.</text>
</comment>